<comment type="caution">
    <text evidence="1">The sequence shown here is derived from an EMBL/GenBank/DDBJ whole genome shotgun (WGS) entry which is preliminary data.</text>
</comment>
<sequence>MLKYAKISDNPKYTPRADEMEAEMDKAYREFLGYYSDEGRSNAGEYLSEKPECVIRNNPELEKNFAPLTFIGDPHVLGDIEVYDIYCQHREMDRPKSIAEIGRI</sequence>
<proteinExistence type="predicted"/>
<evidence type="ECO:0000313" key="1">
    <source>
        <dbReference type="EMBL" id="ORY03202.1"/>
    </source>
</evidence>
<dbReference type="OrthoDB" id="329835at2759"/>
<organism evidence="1 2">
    <name type="scientific">Basidiobolus meristosporus CBS 931.73</name>
    <dbReference type="NCBI Taxonomy" id="1314790"/>
    <lineage>
        <taxon>Eukaryota</taxon>
        <taxon>Fungi</taxon>
        <taxon>Fungi incertae sedis</taxon>
        <taxon>Zoopagomycota</taxon>
        <taxon>Entomophthoromycotina</taxon>
        <taxon>Basidiobolomycetes</taxon>
        <taxon>Basidiobolales</taxon>
        <taxon>Basidiobolaceae</taxon>
        <taxon>Basidiobolus</taxon>
    </lineage>
</organism>
<dbReference type="Proteomes" id="UP000193498">
    <property type="component" value="Unassembled WGS sequence"/>
</dbReference>
<dbReference type="AlphaFoldDB" id="A0A1Y1YYU8"/>
<keyword evidence="2" id="KW-1185">Reference proteome</keyword>
<dbReference type="InParanoid" id="A0A1Y1YYU8"/>
<reference evidence="1 2" key="1">
    <citation type="submission" date="2016-07" db="EMBL/GenBank/DDBJ databases">
        <title>Pervasive Adenine N6-methylation of Active Genes in Fungi.</title>
        <authorList>
            <consortium name="DOE Joint Genome Institute"/>
            <person name="Mondo S.J."/>
            <person name="Dannebaum R.O."/>
            <person name="Kuo R.C."/>
            <person name="Labutti K."/>
            <person name="Haridas S."/>
            <person name="Kuo A."/>
            <person name="Salamov A."/>
            <person name="Ahrendt S.R."/>
            <person name="Lipzen A."/>
            <person name="Sullivan W."/>
            <person name="Andreopoulos W.B."/>
            <person name="Clum A."/>
            <person name="Lindquist E."/>
            <person name="Daum C."/>
            <person name="Ramamoorthy G.K."/>
            <person name="Gryganskyi A."/>
            <person name="Culley D."/>
            <person name="Magnuson J.K."/>
            <person name="James T.Y."/>
            <person name="O'Malley M.A."/>
            <person name="Stajich J.E."/>
            <person name="Spatafora J.W."/>
            <person name="Visel A."/>
            <person name="Grigoriev I.V."/>
        </authorList>
    </citation>
    <scope>NUCLEOTIDE SEQUENCE [LARGE SCALE GENOMIC DNA]</scope>
    <source>
        <strain evidence="1 2">CBS 931.73</strain>
    </source>
</reference>
<dbReference type="EMBL" id="MCFE01000049">
    <property type="protein sequence ID" value="ORY03202.1"/>
    <property type="molecule type" value="Genomic_DNA"/>
</dbReference>
<accession>A0A1Y1YYU8</accession>
<gene>
    <name evidence="1" type="ORF">K493DRAFT_346321</name>
</gene>
<evidence type="ECO:0000313" key="2">
    <source>
        <dbReference type="Proteomes" id="UP000193498"/>
    </source>
</evidence>
<protein>
    <submittedName>
        <fullName evidence="1">Uncharacterized protein</fullName>
    </submittedName>
</protein>
<name>A0A1Y1YYU8_9FUNG</name>